<feature type="binding site" evidence="3">
    <location>
        <position position="8"/>
    </location>
    <ligand>
        <name>a divalent metal cation</name>
        <dbReference type="ChEBI" id="CHEBI:60240"/>
        <label>1</label>
    </ligand>
</feature>
<dbReference type="OrthoDB" id="9810005at2"/>
<feature type="binding site" evidence="3">
    <location>
        <position position="202"/>
    </location>
    <ligand>
        <name>a divalent metal cation</name>
        <dbReference type="ChEBI" id="CHEBI:60240"/>
        <label>1</label>
    </ligand>
</feature>
<dbReference type="InterPro" id="IPR001130">
    <property type="entry name" value="TatD-like"/>
</dbReference>
<dbReference type="AlphaFoldDB" id="A0A1M4THS6"/>
<dbReference type="CDD" id="cd01310">
    <property type="entry name" value="TatD_DNAse"/>
    <property type="match status" value="1"/>
</dbReference>
<dbReference type="InterPro" id="IPR032466">
    <property type="entry name" value="Metal_Hydrolase"/>
</dbReference>
<gene>
    <name evidence="4" type="ORF">SAMN02746064_00494</name>
</gene>
<evidence type="ECO:0000256" key="3">
    <source>
        <dbReference type="PIRSR" id="PIRSR005902-1"/>
    </source>
</evidence>
<dbReference type="STRING" id="1120975.SAMN02746064_00494"/>
<reference evidence="4 5" key="1">
    <citation type="submission" date="2016-11" db="EMBL/GenBank/DDBJ databases">
        <authorList>
            <person name="Jaros S."/>
            <person name="Januszkiewicz K."/>
            <person name="Wedrychowicz H."/>
        </authorList>
    </citation>
    <scope>NUCLEOTIDE SEQUENCE [LARGE SCALE GENOMIC DNA]</scope>
    <source>
        <strain evidence="4 5">DSM 14828</strain>
    </source>
</reference>
<dbReference type="NCBIfam" id="TIGR00010">
    <property type="entry name" value="YchF/TatD family DNA exonuclease"/>
    <property type="match status" value="1"/>
</dbReference>
<feature type="binding site" evidence="3">
    <location>
        <position position="6"/>
    </location>
    <ligand>
        <name>a divalent metal cation</name>
        <dbReference type="ChEBI" id="CHEBI:60240"/>
        <label>1</label>
    </ligand>
</feature>
<evidence type="ECO:0000256" key="1">
    <source>
        <dbReference type="ARBA" id="ARBA00022723"/>
    </source>
</evidence>
<feature type="binding site" evidence="3">
    <location>
        <position position="92"/>
    </location>
    <ligand>
        <name>a divalent metal cation</name>
        <dbReference type="ChEBI" id="CHEBI:60240"/>
        <label>1</label>
    </ligand>
</feature>
<dbReference type="GO" id="GO:0004536">
    <property type="term" value="F:DNA nuclease activity"/>
    <property type="evidence" value="ECO:0007669"/>
    <property type="project" value="InterPro"/>
</dbReference>
<dbReference type="GO" id="GO:0005829">
    <property type="term" value="C:cytosol"/>
    <property type="evidence" value="ECO:0007669"/>
    <property type="project" value="TreeGrafter"/>
</dbReference>
<proteinExistence type="predicted"/>
<dbReference type="SUPFAM" id="SSF51556">
    <property type="entry name" value="Metallo-dependent hydrolases"/>
    <property type="match status" value="1"/>
</dbReference>
<name>A0A1M4THS6_9FIRM</name>
<dbReference type="RefSeq" id="WP_073269491.1">
    <property type="nucleotide sequence ID" value="NZ_FQTU01000002.1"/>
</dbReference>
<feature type="binding site" evidence="3">
    <location>
        <position position="128"/>
    </location>
    <ligand>
        <name>a divalent metal cation</name>
        <dbReference type="ChEBI" id="CHEBI:60240"/>
        <label>2</label>
    </ligand>
</feature>
<keyword evidence="5" id="KW-1185">Reference proteome</keyword>
<evidence type="ECO:0000313" key="4">
    <source>
        <dbReference type="EMBL" id="SHE43884.1"/>
    </source>
</evidence>
<dbReference type="Gene3D" id="3.20.20.140">
    <property type="entry name" value="Metal-dependent hydrolases"/>
    <property type="match status" value="1"/>
</dbReference>
<dbReference type="PANTHER" id="PTHR46124">
    <property type="entry name" value="D-AMINOACYL-TRNA DEACYLASE"/>
    <property type="match status" value="1"/>
</dbReference>
<sequence>MLIDTHAHLDDEAYEGNLNEVIENFKKEGGKLIINPSYDRTSAEKALMISREFEVVYAALGIHPHDAQMADEEFYDFIIQNSDYEKVVAVGEIGLDYYYDNSPRVIQREVFKRQMEIAVKKELPVIIHSRDAHLDTYNILESFKGKVRGVMHSYSGSWEMAKRYLDLGYYISLSGPLTFKNSRKLPEVAANTPLDRILVETDSPYLTPVPYRGRTNNPSYVRYVAEKIADIKEITFEKLMEHVEINTFEVFEKIKR</sequence>
<keyword evidence="1 3" id="KW-0479">Metal-binding</keyword>
<dbReference type="EMBL" id="FQTU01000002">
    <property type="protein sequence ID" value="SHE43884.1"/>
    <property type="molecule type" value="Genomic_DNA"/>
</dbReference>
<protein>
    <submittedName>
        <fullName evidence="4">TatD DNase family protein</fullName>
    </submittedName>
</protein>
<dbReference type="PROSITE" id="PS01137">
    <property type="entry name" value="TATD_1"/>
    <property type="match status" value="1"/>
</dbReference>
<dbReference type="InterPro" id="IPR015991">
    <property type="entry name" value="TatD/YcfH-like"/>
</dbReference>
<dbReference type="GO" id="GO:0046872">
    <property type="term" value="F:metal ion binding"/>
    <property type="evidence" value="ECO:0007669"/>
    <property type="project" value="UniProtKB-KW"/>
</dbReference>
<dbReference type="PROSITE" id="PS01091">
    <property type="entry name" value="TATD_3"/>
    <property type="match status" value="1"/>
</dbReference>
<organism evidence="4 5">
    <name type="scientific">Alkalibacter saccharofermentans DSM 14828</name>
    <dbReference type="NCBI Taxonomy" id="1120975"/>
    <lineage>
        <taxon>Bacteria</taxon>
        <taxon>Bacillati</taxon>
        <taxon>Bacillota</taxon>
        <taxon>Clostridia</taxon>
        <taxon>Eubacteriales</taxon>
        <taxon>Eubacteriaceae</taxon>
        <taxon>Alkalibacter</taxon>
    </lineage>
</organism>
<dbReference type="FunFam" id="3.20.20.140:FF:000005">
    <property type="entry name" value="TatD family hydrolase"/>
    <property type="match status" value="1"/>
</dbReference>
<feature type="binding site" evidence="3">
    <location>
        <position position="152"/>
    </location>
    <ligand>
        <name>a divalent metal cation</name>
        <dbReference type="ChEBI" id="CHEBI:60240"/>
        <label>2</label>
    </ligand>
</feature>
<dbReference type="Proteomes" id="UP000184251">
    <property type="component" value="Unassembled WGS sequence"/>
</dbReference>
<keyword evidence="2" id="KW-0378">Hydrolase</keyword>
<dbReference type="PIRSF" id="PIRSF005902">
    <property type="entry name" value="DNase_TatD"/>
    <property type="match status" value="1"/>
</dbReference>
<evidence type="ECO:0000256" key="2">
    <source>
        <dbReference type="ARBA" id="ARBA00022801"/>
    </source>
</evidence>
<accession>A0A1M4THS6</accession>
<dbReference type="Pfam" id="PF01026">
    <property type="entry name" value="TatD_DNase"/>
    <property type="match status" value="1"/>
</dbReference>
<dbReference type="GO" id="GO:0016788">
    <property type="term" value="F:hydrolase activity, acting on ester bonds"/>
    <property type="evidence" value="ECO:0007669"/>
    <property type="project" value="InterPro"/>
</dbReference>
<evidence type="ECO:0000313" key="5">
    <source>
        <dbReference type="Proteomes" id="UP000184251"/>
    </source>
</evidence>
<dbReference type="InterPro" id="IPR018228">
    <property type="entry name" value="DNase_TatD-rel_CS"/>
</dbReference>
<dbReference type="PANTHER" id="PTHR46124:SF2">
    <property type="entry name" value="D-AMINOACYL-TRNA DEACYLASE"/>
    <property type="match status" value="1"/>
</dbReference>